<reference evidence="2 3" key="1">
    <citation type="submission" date="2020-02" db="EMBL/GenBank/DDBJ databases">
        <title>Genome sequence of strain AETb3-4.</title>
        <authorList>
            <person name="Gao J."/>
            <person name="Zhang X."/>
        </authorList>
    </citation>
    <scope>NUCLEOTIDE SEQUENCE [LARGE SCALE GENOMIC DNA]</scope>
    <source>
        <strain evidence="2 3">AETb3-4</strain>
    </source>
</reference>
<dbReference type="EMBL" id="JAAMFM010000031">
    <property type="protein sequence ID" value="NVM96432.1"/>
    <property type="molecule type" value="Genomic_DNA"/>
</dbReference>
<dbReference type="Proteomes" id="UP000543556">
    <property type="component" value="Unassembled WGS sequence"/>
</dbReference>
<dbReference type="AlphaFoldDB" id="A0A7Y7IJG6"/>
<keyword evidence="3" id="KW-1185">Reference proteome</keyword>
<organism evidence="2 3">
    <name type="scientific">Arthrobacter wenxiniae</name>
    <dbReference type="NCBI Taxonomy" id="2713570"/>
    <lineage>
        <taxon>Bacteria</taxon>
        <taxon>Bacillati</taxon>
        <taxon>Actinomycetota</taxon>
        <taxon>Actinomycetes</taxon>
        <taxon>Micrococcales</taxon>
        <taxon>Micrococcaceae</taxon>
        <taxon>Arthrobacter</taxon>
    </lineage>
</organism>
<evidence type="ECO:0000256" key="1">
    <source>
        <dbReference type="SAM" id="MobiDB-lite"/>
    </source>
</evidence>
<sequence length="107" mass="11409">MNLLGGRQLPGEQHLIVRSGDPVPKDSVPKDSVLKDSVPKDSVLKDSVPKDRVNAAVTGRDGHPVPVHVTDGAGRSPNRRIPMPWRDSSASAPDVNRRGPLAAPEDP</sequence>
<protein>
    <submittedName>
        <fullName evidence="2">Uncharacterized protein</fullName>
    </submittedName>
</protein>
<comment type="caution">
    <text evidence="2">The sequence shown here is derived from an EMBL/GenBank/DDBJ whole genome shotgun (WGS) entry which is preliminary data.</text>
</comment>
<name>A0A7Y7IJG6_9MICC</name>
<proteinExistence type="predicted"/>
<gene>
    <name evidence="2" type="ORF">G6034_16260</name>
</gene>
<dbReference type="RefSeq" id="WP_176636152.1">
    <property type="nucleotide sequence ID" value="NZ_JAAMFM010000031.1"/>
</dbReference>
<evidence type="ECO:0000313" key="2">
    <source>
        <dbReference type="EMBL" id="NVM96432.1"/>
    </source>
</evidence>
<feature type="compositionally biased region" description="Basic and acidic residues" evidence="1">
    <location>
        <begin position="23"/>
        <end position="53"/>
    </location>
</feature>
<evidence type="ECO:0000313" key="3">
    <source>
        <dbReference type="Proteomes" id="UP000543556"/>
    </source>
</evidence>
<feature type="region of interest" description="Disordered" evidence="1">
    <location>
        <begin position="1"/>
        <end position="107"/>
    </location>
</feature>
<accession>A0A7Y7IJG6</accession>